<keyword evidence="5" id="KW-0479">Metal-binding</keyword>
<dbReference type="SUPFAM" id="SSF57850">
    <property type="entry name" value="RING/U-box"/>
    <property type="match status" value="1"/>
</dbReference>
<accession>A0A830DGU6</accession>
<dbReference type="AlphaFoldDB" id="A0A830DGU6"/>
<dbReference type="GO" id="GO:0061630">
    <property type="term" value="F:ubiquitin protein ligase activity"/>
    <property type="evidence" value="ECO:0007669"/>
    <property type="project" value="UniProtKB-EC"/>
</dbReference>
<feature type="domain" description="RING-type" evidence="10">
    <location>
        <begin position="9"/>
        <end position="51"/>
    </location>
</feature>
<evidence type="ECO:0000256" key="3">
    <source>
        <dbReference type="ARBA" id="ARBA00012483"/>
    </source>
</evidence>
<dbReference type="CDD" id="cd16461">
    <property type="entry name" value="RING-H2_EL5-like"/>
    <property type="match status" value="1"/>
</dbReference>
<evidence type="ECO:0000256" key="2">
    <source>
        <dbReference type="ARBA" id="ARBA00004906"/>
    </source>
</evidence>
<keyword evidence="12" id="KW-1185">Reference proteome</keyword>
<dbReference type="InterPro" id="IPR044600">
    <property type="entry name" value="ATL1/ATL16-like"/>
</dbReference>
<evidence type="ECO:0000256" key="1">
    <source>
        <dbReference type="ARBA" id="ARBA00000900"/>
    </source>
</evidence>
<protein>
    <recommendedName>
        <fullName evidence="3">RING-type E3 ubiquitin transferase</fullName>
        <ecNumber evidence="3">2.3.2.27</ecNumber>
    </recommendedName>
</protein>
<dbReference type="EC" id="2.3.2.27" evidence="3"/>
<dbReference type="EMBL" id="BMAC01001144">
    <property type="protein sequence ID" value="GFQ06016.1"/>
    <property type="molecule type" value="Genomic_DNA"/>
</dbReference>
<organism evidence="11 12">
    <name type="scientific">Phtheirospermum japonicum</name>
    <dbReference type="NCBI Taxonomy" id="374723"/>
    <lineage>
        <taxon>Eukaryota</taxon>
        <taxon>Viridiplantae</taxon>
        <taxon>Streptophyta</taxon>
        <taxon>Embryophyta</taxon>
        <taxon>Tracheophyta</taxon>
        <taxon>Spermatophyta</taxon>
        <taxon>Magnoliopsida</taxon>
        <taxon>eudicotyledons</taxon>
        <taxon>Gunneridae</taxon>
        <taxon>Pentapetalae</taxon>
        <taxon>asterids</taxon>
        <taxon>lamiids</taxon>
        <taxon>Lamiales</taxon>
        <taxon>Orobanchaceae</taxon>
        <taxon>Orobanchaceae incertae sedis</taxon>
        <taxon>Phtheirospermum</taxon>
    </lineage>
</organism>
<evidence type="ECO:0000256" key="4">
    <source>
        <dbReference type="ARBA" id="ARBA00022679"/>
    </source>
</evidence>
<dbReference type="PANTHER" id="PTHR46913">
    <property type="entry name" value="RING-H2 FINGER PROTEIN ATL16"/>
    <property type="match status" value="1"/>
</dbReference>
<proteinExistence type="predicted"/>
<evidence type="ECO:0000313" key="11">
    <source>
        <dbReference type="EMBL" id="GFQ06016.1"/>
    </source>
</evidence>
<comment type="caution">
    <text evidence="11">The sequence shown here is derived from an EMBL/GenBank/DDBJ whole genome shotgun (WGS) entry which is preliminary data.</text>
</comment>
<name>A0A830DGU6_9LAMI</name>
<dbReference type="InterPro" id="IPR013083">
    <property type="entry name" value="Znf_RING/FYVE/PHD"/>
</dbReference>
<evidence type="ECO:0000313" key="12">
    <source>
        <dbReference type="Proteomes" id="UP000653305"/>
    </source>
</evidence>
<evidence type="ECO:0000256" key="9">
    <source>
        <dbReference type="PROSITE-ProRule" id="PRU00175"/>
    </source>
</evidence>
<dbReference type="GO" id="GO:0016567">
    <property type="term" value="P:protein ubiquitination"/>
    <property type="evidence" value="ECO:0007669"/>
    <property type="project" value="UniProtKB-UniPathway"/>
</dbReference>
<keyword evidence="6 9" id="KW-0863">Zinc-finger</keyword>
<evidence type="ECO:0000256" key="6">
    <source>
        <dbReference type="ARBA" id="ARBA00022771"/>
    </source>
</evidence>
<comment type="pathway">
    <text evidence="2">Protein modification; protein ubiquitination.</text>
</comment>
<dbReference type="InterPro" id="IPR001841">
    <property type="entry name" value="Znf_RING"/>
</dbReference>
<keyword evidence="8" id="KW-0862">Zinc</keyword>
<sequence length="120" mass="13564">DGLIEGTECAVCLSEFRENESLRLLPKCRHAFHLPCIDTWLRSQSSCPLCRAGVVVVALAHQEPESQRVDRVDLVLEVEEDGEMENGAEDVEINDDDDEGGVKRLGDRFLWARSRFDDSF</sequence>
<dbReference type="GO" id="GO:0008270">
    <property type="term" value="F:zinc ion binding"/>
    <property type="evidence" value="ECO:0007669"/>
    <property type="project" value="UniProtKB-KW"/>
</dbReference>
<dbReference type="PROSITE" id="PS50089">
    <property type="entry name" value="ZF_RING_2"/>
    <property type="match status" value="1"/>
</dbReference>
<dbReference type="Pfam" id="PF13639">
    <property type="entry name" value="zf-RING_2"/>
    <property type="match status" value="1"/>
</dbReference>
<dbReference type="PANTHER" id="PTHR46913:SF22">
    <property type="entry name" value="RING-TYPE E3 UBIQUITIN TRANSFERASE"/>
    <property type="match status" value="1"/>
</dbReference>
<reference evidence="11" key="1">
    <citation type="submission" date="2020-07" db="EMBL/GenBank/DDBJ databases">
        <title>Ethylene signaling mediates host invasion by parasitic plants.</title>
        <authorList>
            <person name="Yoshida S."/>
        </authorList>
    </citation>
    <scope>NUCLEOTIDE SEQUENCE</scope>
    <source>
        <strain evidence="11">Okayama</strain>
    </source>
</reference>
<dbReference type="Gene3D" id="3.30.40.10">
    <property type="entry name" value="Zinc/RING finger domain, C3HC4 (zinc finger)"/>
    <property type="match status" value="1"/>
</dbReference>
<gene>
    <name evidence="11" type="ORF">PHJA_002745600</name>
</gene>
<evidence type="ECO:0000256" key="8">
    <source>
        <dbReference type="ARBA" id="ARBA00022833"/>
    </source>
</evidence>
<dbReference type="SMART" id="SM00184">
    <property type="entry name" value="RING"/>
    <property type="match status" value="1"/>
</dbReference>
<evidence type="ECO:0000256" key="5">
    <source>
        <dbReference type="ARBA" id="ARBA00022723"/>
    </source>
</evidence>
<feature type="non-terminal residue" evidence="11">
    <location>
        <position position="1"/>
    </location>
</feature>
<evidence type="ECO:0000256" key="7">
    <source>
        <dbReference type="ARBA" id="ARBA00022786"/>
    </source>
</evidence>
<dbReference type="UniPathway" id="UPA00143"/>
<comment type="catalytic activity">
    <reaction evidence="1">
        <text>S-ubiquitinyl-[E2 ubiquitin-conjugating enzyme]-L-cysteine + [acceptor protein]-L-lysine = [E2 ubiquitin-conjugating enzyme]-L-cysteine + N(6)-ubiquitinyl-[acceptor protein]-L-lysine.</text>
        <dbReference type="EC" id="2.3.2.27"/>
    </reaction>
</comment>
<dbReference type="Proteomes" id="UP000653305">
    <property type="component" value="Unassembled WGS sequence"/>
</dbReference>
<evidence type="ECO:0000259" key="10">
    <source>
        <dbReference type="PROSITE" id="PS50089"/>
    </source>
</evidence>
<keyword evidence="4" id="KW-0808">Transferase</keyword>
<keyword evidence="7" id="KW-0833">Ubl conjugation pathway</keyword>
<dbReference type="OrthoDB" id="9984778at2759"/>